<dbReference type="Pfam" id="PF03928">
    <property type="entry name" value="HbpS-like"/>
    <property type="match status" value="1"/>
</dbReference>
<organism evidence="2 3">
    <name type="scientific">Xaviernesmea rhizosphaerae</name>
    <dbReference type="NCBI Taxonomy" id="1672749"/>
    <lineage>
        <taxon>Bacteria</taxon>
        <taxon>Pseudomonadati</taxon>
        <taxon>Pseudomonadota</taxon>
        <taxon>Alphaproteobacteria</taxon>
        <taxon>Hyphomicrobiales</taxon>
        <taxon>Rhizobiaceae</taxon>
        <taxon>Rhizobium/Agrobacterium group</taxon>
        <taxon>Xaviernesmea</taxon>
    </lineage>
</organism>
<dbReference type="HAMAP" id="MF_00761">
    <property type="entry name" value="UPF0303"/>
    <property type="match status" value="1"/>
</dbReference>
<dbReference type="InterPro" id="IPR038084">
    <property type="entry name" value="PduO/GlcC-like_sf"/>
</dbReference>
<name>A0A1Q9ALR6_9HYPH</name>
<dbReference type="Proteomes" id="UP000186143">
    <property type="component" value="Unassembled WGS sequence"/>
</dbReference>
<dbReference type="InterPro" id="IPR010371">
    <property type="entry name" value="YBR137W-like"/>
</dbReference>
<dbReference type="OrthoDB" id="9815315at2"/>
<evidence type="ECO:0000313" key="2">
    <source>
        <dbReference type="EMBL" id="OLP56207.1"/>
    </source>
</evidence>
<dbReference type="Gene3D" id="3.30.450.150">
    <property type="entry name" value="Haem-degrading domain"/>
    <property type="match status" value="1"/>
</dbReference>
<comment type="caution">
    <text evidence="2">The sequence shown here is derived from an EMBL/GenBank/DDBJ whole genome shotgun (WGS) entry which is preliminary data.</text>
</comment>
<dbReference type="PIRSF" id="PIRSF008757">
    <property type="entry name" value="UCP008757"/>
    <property type="match status" value="1"/>
</dbReference>
<evidence type="ECO:0000256" key="1">
    <source>
        <dbReference type="HAMAP-Rule" id="MF_00761"/>
    </source>
</evidence>
<dbReference type="InterPro" id="IPR005624">
    <property type="entry name" value="PduO/GlcC-like"/>
</dbReference>
<reference evidence="2 3" key="1">
    <citation type="submission" date="2016-09" db="EMBL/GenBank/DDBJ databases">
        <title>Rhizobium sp. nov., a novel species isolated from the rice rhizosphere.</title>
        <authorList>
            <person name="Zhao J."/>
            <person name="Zhang X."/>
        </authorList>
    </citation>
    <scope>NUCLEOTIDE SEQUENCE [LARGE SCALE GENOMIC DNA]</scope>
    <source>
        <strain evidence="2 3">MH17</strain>
    </source>
</reference>
<comment type="similarity">
    <text evidence="1">Belongs to the UPF0303 family.</text>
</comment>
<dbReference type="NCBIfam" id="NF002696">
    <property type="entry name" value="PRK02487.1-5"/>
    <property type="match status" value="1"/>
</dbReference>
<dbReference type="PANTHER" id="PTHR28255:SF1">
    <property type="entry name" value="UPF0303 PROTEIN YBR137W"/>
    <property type="match status" value="1"/>
</dbReference>
<dbReference type="PANTHER" id="PTHR28255">
    <property type="match status" value="1"/>
</dbReference>
<sequence length="164" mass="17337">MSIEQDLAVIAEQEARLVFPAFDTERALSLGLRLRQMALARQAPVVIDVSLVSMPLFFTALAGATPDNPHWVRRKRACVFRFFRASYGVGLSLKLKGSTLAETFGLDDADYAAHGGSFPITLAGAGCIGAVTVSGLPQRDDHALVTAALAEELGLDPASLALPG</sequence>
<gene>
    <name evidence="2" type="ORF">BJF92_20685</name>
</gene>
<accession>A0A1Q9ALR6</accession>
<dbReference type="SUPFAM" id="SSF143744">
    <property type="entry name" value="GlcG-like"/>
    <property type="match status" value="1"/>
</dbReference>
<dbReference type="STRING" id="1672749.BJF92_20685"/>
<dbReference type="AlphaFoldDB" id="A0A1Q9ALR6"/>
<evidence type="ECO:0000313" key="3">
    <source>
        <dbReference type="Proteomes" id="UP000186143"/>
    </source>
</evidence>
<proteinExistence type="inferred from homology"/>
<dbReference type="EMBL" id="MKIO01000024">
    <property type="protein sequence ID" value="OLP56207.1"/>
    <property type="molecule type" value="Genomic_DNA"/>
</dbReference>
<dbReference type="RefSeq" id="WP_075634284.1">
    <property type="nucleotide sequence ID" value="NZ_MKIO01000024.1"/>
</dbReference>
<protein>
    <recommendedName>
        <fullName evidence="1">UPF0303 protein BJF92_20685</fullName>
    </recommendedName>
</protein>